<dbReference type="Proteomes" id="UP000256321">
    <property type="component" value="Unassembled WGS sequence"/>
</dbReference>
<accession>A0A3D8HCX3</accession>
<proteinExistence type="predicted"/>
<dbReference type="Proteomes" id="UP000629596">
    <property type="component" value="Unassembled WGS sequence"/>
</dbReference>
<evidence type="ECO:0000313" key="2">
    <source>
        <dbReference type="EMBL" id="MBC8602707.1"/>
    </source>
</evidence>
<protein>
    <recommendedName>
        <fullName evidence="6">Outer membrane protein beta-barrel domain-containing protein</fullName>
    </recommendedName>
</protein>
<gene>
    <name evidence="3" type="ORF">DWU89_13750</name>
    <name evidence="2" type="ORF">H8784_13395</name>
</gene>
<organism evidence="3 4">
    <name type="scientific">Parabacteroides acidifaciens</name>
    <dbReference type="NCBI Taxonomy" id="2290935"/>
    <lineage>
        <taxon>Bacteria</taxon>
        <taxon>Pseudomonadati</taxon>
        <taxon>Bacteroidota</taxon>
        <taxon>Bacteroidia</taxon>
        <taxon>Bacteroidales</taxon>
        <taxon>Tannerellaceae</taxon>
        <taxon>Parabacteroides</taxon>
    </lineage>
</organism>
<comment type="caution">
    <text evidence="3">The sequence shown here is derived from an EMBL/GenBank/DDBJ whole genome shotgun (WGS) entry which is preliminary data.</text>
</comment>
<feature type="chain" id="PRO_5017618189" description="Outer membrane protein beta-barrel domain-containing protein" evidence="1">
    <location>
        <begin position="22"/>
        <end position="202"/>
    </location>
</feature>
<dbReference type="AlphaFoldDB" id="A0A3D8HCX3"/>
<dbReference type="EMBL" id="JACRTI010000034">
    <property type="protein sequence ID" value="MBC8602707.1"/>
    <property type="molecule type" value="Genomic_DNA"/>
</dbReference>
<evidence type="ECO:0000313" key="4">
    <source>
        <dbReference type="Proteomes" id="UP000256321"/>
    </source>
</evidence>
<reference evidence="3 4" key="1">
    <citation type="submission" date="2018-07" db="EMBL/GenBank/DDBJ databases">
        <title>Parabacteroides acidifaciens nov. sp., isolated from human feces.</title>
        <authorList>
            <person name="Wang Y.J."/>
        </authorList>
    </citation>
    <scope>NUCLEOTIDE SEQUENCE [LARGE SCALE GENOMIC DNA]</scope>
    <source>
        <strain evidence="3 4">426-9</strain>
    </source>
</reference>
<reference evidence="2 5" key="2">
    <citation type="submission" date="2020-08" db="EMBL/GenBank/DDBJ databases">
        <title>Genome public.</title>
        <authorList>
            <person name="Liu C."/>
            <person name="Sun Q."/>
        </authorList>
    </citation>
    <scope>NUCLEOTIDE SEQUENCE [LARGE SCALE GENOMIC DNA]</scope>
    <source>
        <strain evidence="2 5">426_9</strain>
    </source>
</reference>
<sequence>MKKGLLLLAALLCTLSYQAKAQHWTDLQHEVSLSYGGLPVVDLLDHYENYFNPPASADADLFDDKGKFGALNISYLFYPDENLGFGVVYSYTNSDKRIIRNDKLVGDFYNSFHSVCPSIKYNWYNYNFITLYSRINAGIAIATTKSSFINKESLPEEKTATKAFFMYQVSPIGIEVGKQIAGFVEVGFGHMGTAMAGLRYRM</sequence>
<evidence type="ECO:0000313" key="5">
    <source>
        <dbReference type="Proteomes" id="UP000629596"/>
    </source>
</evidence>
<evidence type="ECO:0000313" key="3">
    <source>
        <dbReference type="EMBL" id="RDU48600.1"/>
    </source>
</evidence>
<evidence type="ECO:0008006" key="6">
    <source>
        <dbReference type="Google" id="ProtNLM"/>
    </source>
</evidence>
<keyword evidence="1" id="KW-0732">Signal</keyword>
<keyword evidence="5" id="KW-1185">Reference proteome</keyword>
<name>A0A3D8HCX3_9BACT</name>
<feature type="signal peptide" evidence="1">
    <location>
        <begin position="1"/>
        <end position="21"/>
    </location>
</feature>
<dbReference type="EMBL" id="QREV01000034">
    <property type="protein sequence ID" value="RDU48600.1"/>
    <property type="molecule type" value="Genomic_DNA"/>
</dbReference>
<evidence type="ECO:0000256" key="1">
    <source>
        <dbReference type="SAM" id="SignalP"/>
    </source>
</evidence>
<dbReference type="RefSeq" id="WP_115500198.1">
    <property type="nucleotide sequence ID" value="NZ_JACRTI010000034.1"/>
</dbReference>